<reference evidence="1 2" key="1">
    <citation type="submission" date="2017-06" db="EMBL/GenBank/DDBJ databases">
        <title>Celeribacter sp. TSPH2 complete genome sequence.</title>
        <authorList>
            <person name="Woo J.-H."/>
            <person name="Kim H.-S."/>
        </authorList>
    </citation>
    <scope>NUCLEOTIDE SEQUENCE [LARGE SCALE GENOMIC DNA]</scope>
    <source>
        <strain evidence="1 2">TSPH2</strain>
    </source>
</reference>
<dbReference type="AlphaFoldDB" id="A0A291GCY9"/>
<dbReference type="GO" id="GO:0008671">
    <property type="term" value="F:2-dehydro-3-deoxygalactonokinase activity"/>
    <property type="evidence" value="ECO:0007669"/>
    <property type="project" value="InterPro"/>
</dbReference>
<gene>
    <name evidence="1" type="ORF">CEW89_10310</name>
</gene>
<dbReference type="Proteomes" id="UP000217935">
    <property type="component" value="Chromosome"/>
</dbReference>
<dbReference type="KEGG" id="ceh:CEW89_10310"/>
<dbReference type="Pfam" id="PF05035">
    <property type="entry name" value="DGOK"/>
    <property type="match status" value="1"/>
</dbReference>
<dbReference type="OrthoDB" id="256574at2"/>
<sequence>MSAQAGIFDGTELWLWDLESASSAPLLSEATERSGLSVIAGTSAPARNLPCTALPDALPSPDIPPLSQDHPRTVTQGEEVTLAGFIAQNPKFDGILCLPSATSTLWAHASAEEIVSMRRFLTGTMVSAAFDGLTLGDPEAFTEALSDTMSRPEHAALRLATLKTQRDLDEITPTEAASRATAAMIGAELAATRAYWLGQPVAIIAPAPLRAPYRAALESQFVPVSQADGNVMTLAGLRLARERRRA</sequence>
<dbReference type="Gene3D" id="3.30.420.310">
    <property type="entry name" value="2-keto-3-deoxy-galactonokinase, C-terminal domain"/>
    <property type="match status" value="1"/>
</dbReference>
<accession>A0A291GCY9</accession>
<organism evidence="1 2">
    <name type="scientific">Celeribacter ethanolicus</name>
    <dbReference type="NCBI Taxonomy" id="1758178"/>
    <lineage>
        <taxon>Bacteria</taxon>
        <taxon>Pseudomonadati</taxon>
        <taxon>Pseudomonadota</taxon>
        <taxon>Alphaproteobacteria</taxon>
        <taxon>Rhodobacterales</taxon>
        <taxon>Roseobacteraceae</taxon>
        <taxon>Celeribacter</taxon>
    </lineage>
</organism>
<keyword evidence="1" id="KW-0808">Transferase</keyword>
<dbReference type="GO" id="GO:0034194">
    <property type="term" value="P:D-galactonate catabolic process"/>
    <property type="evidence" value="ECO:0007669"/>
    <property type="project" value="InterPro"/>
</dbReference>
<dbReference type="STRING" id="1758178.GCA_001550095_03912"/>
<dbReference type="RefSeq" id="WP_096805845.1">
    <property type="nucleotide sequence ID" value="NZ_CP022196.1"/>
</dbReference>
<protein>
    <submittedName>
        <fullName evidence="1">2-dehydro-3-deoxygalactonokinase</fullName>
    </submittedName>
</protein>
<dbReference type="EMBL" id="CP022196">
    <property type="protein sequence ID" value="ATG47920.1"/>
    <property type="molecule type" value="Genomic_DNA"/>
</dbReference>
<keyword evidence="2" id="KW-1185">Reference proteome</keyword>
<evidence type="ECO:0000313" key="2">
    <source>
        <dbReference type="Proteomes" id="UP000217935"/>
    </source>
</evidence>
<name>A0A291GCY9_9RHOB</name>
<keyword evidence="1" id="KW-0418">Kinase</keyword>
<proteinExistence type="predicted"/>
<dbReference type="InterPro" id="IPR007729">
    <property type="entry name" value="DGOK"/>
</dbReference>
<evidence type="ECO:0000313" key="1">
    <source>
        <dbReference type="EMBL" id="ATG47920.1"/>
    </source>
</evidence>
<dbReference type="InterPro" id="IPR042257">
    <property type="entry name" value="DGOK_C"/>
</dbReference>